<dbReference type="AlphaFoldDB" id="A0A085ZAI9"/>
<comment type="caution">
    <text evidence="1">The sequence shown here is derived from an EMBL/GenBank/DDBJ whole genome shotgun (WGS) entry which is preliminary data.</text>
</comment>
<dbReference type="STRING" id="421531.IX38_17850"/>
<organism evidence="1 2">
    <name type="scientific">Chryseobacterium luteum</name>
    <dbReference type="NCBI Taxonomy" id="421531"/>
    <lineage>
        <taxon>Bacteria</taxon>
        <taxon>Pseudomonadati</taxon>
        <taxon>Bacteroidota</taxon>
        <taxon>Flavobacteriia</taxon>
        <taxon>Flavobacteriales</taxon>
        <taxon>Weeksellaceae</taxon>
        <taxon>Chryseobacterium group</taxon>
        <taxon>Chryseobacterium</taxon>
    </lineage>
</organism>
<dbReference type="Pfam" id="PF15575">
    <property type="entry name" value="Imm49"/>
    <property type="match status" value="1"/>
</dbReference>
<dbReference type="OrthoDB" id="3476420at2"/>
<reference evidence="1 2" key="1">
    <citation type="submission" date="2014-07" db="EMBL/GenBank/DDBJ databases">
        <title>Genome of Chryseobacterium luteum DSM 18605.</title>
        <authorList>
            <person name="Stropko S.J."/>
            <person name="Pipes S.E."/>
            <person name="Newman J.D."/>
        </authorList>
    </citation>
    <scope>NUCLEOTIDE SEQUENCE [LARGE SCALE GENOMIC DNA]</scope>
    <source>
        <strain evidence="1 2">DSM 18605</strain>
    </source>
</reference>
<keyword evidence="2" id="KW-1185">Reference proteome</keyword>
<dbReference type="EMBL" id="JPRO01000018">
    <property type="protein sequence ID" value="KFF01453.1"/>
    <property type="molecule type" value="Genomic_DNA"/>
</dbReference>
<evidence type="ECO:0000313" key="2">
    <source>
        <dbReference type="Proteomes" id="UP000028703"/>
    </source>
</evidence>
<proteinExistence type="predicted"/>
<protein>
    <submittedName>
        <fullName evidence="1">Uncharacterized protein</fullName>
    </submittedName>
</protein>
<dbReference type="eggNOG" id="ENOG5031NWD">
    <property type="taxonomic scope" value="Bacteria"/>
</dbReference>
<sequence length="290" mass="34027">MEKIDLHKIDAPEVINWNFVRRQKRYPDNLKDAKEIFSFLFFVYRDFSEFLQMSVLEKPELSQQKYWFTYGLNCISEFCRLVHFPNEVKEAQIDENGSFSIKVEETNQHINILKALFMATIARDEEKQKVIASSPLYLWEMKEENLDKGNFVTCFLLLIKEYYTSKTFNEGLFEKAQLYIVSNKSEIGPDVNKKFWIYYMNEFLKAFKSLADDNEAEFNQNLIKAIKAHKEVWSQKKALNRGGTPLCRENEGFLSWGCTALAAMAYDKGWKLEVESDYIPGFMVDGSINM</sequence>
<accession>A0A085ZAI9</accession>
<dbReference type="InterPro" id="IPR029074">
    <property type="entry name" value="Imm49"/>
</dbReference>
<name>A0A085ZAI9_9FLAO</name>
<gene>
    <name evidence="1" type="ORF">IX38_17850</name>
</gene>
<dbReference type="RefSeq" id="WP_034706961.1">
    <property type="nucleotide sequence ID" value="NZ_JPRO01000018.1"/>
</dbReference>
<dbReference type="Proteomes" id="UP000028703">
    <property type="component" value="Unassembled WGS sequence"/>
</dbReference>
<evidence type="ECO:0000313" key="1">
    <source>
        <dbReference type="EMBL" id="KFF01453.1"/>
    </source>
</evidence>